<evidence type="ECO:0000313" key="1">
    <source>
        <dbReference type="EnsemblProtists" id="HpaP805748"/>
    </source>
</evidence>
<dbReference type="VEuPathDB" id="FungiDB:HpaG805748"/>
<dbReference type="EnsemblProtists" id="HpaT805748">
    <property type="protein sequence ID" value="HpaP805748"/>
    <property type="gene ID" value="HpaG805748"/>
</dbReference>
<organism evidence="1 2">
    <name type="scientific">Hyaloperonospora arabidopsidis (strain Emoy2)</name>
    <name type="common">Downy mildew agent</name>
    <name type="synonym">Peronospora arabidopsidis</name>
    <dbReference type="NCBI Taxonomy" id="559515"/>
    <lineage>
        <taxon>Eukaryota</taxon>
        <taxon>Sar</taxon>
        <taxon>Stramenopiles</taxon>
        <taxon>Oomycota</taxon>
        <taxon>Peronosporomycetes</taxon>
        <taxon>Peronosporales</taxon>
        <taxon>Peronosporaceae</taxon>
        <taxon>Hyaloperonospora</taxon>
    </lineage>
</organism>
<dbReference type="Proteomes" id="UP000011713">
    <property type="component" value="Unassembled WGS sequence"/>
</dbReference>
<reference evidence="1" key="2">
    <citation type="submission" date="2015-06" db="UniProtKB">
        <authorList>
            <consortium name="EnsemblProtists"/>
        </authorList>
    </citation>
    <scope>IDENTIFICATION</scope>
    <source>
        <strain evidence="1">Emoy2</strain>
    </source>
</reference>
<dbReference type="HOGENOM" id="CLU_3091419_0_0_1"/>
<sequence length="52" mass="5806">MLVLQSSATSLSQSCSAFVKIPEADDPWYFHIFSTPVLLCNFFPRLAQHGTC</sequence>
<dbReference type="AlphaFoldDB" id="M4BH72"/>
<reference evidence="2" key="1">
    <citation type="journal article" date="2010" name="Science">
        <title>Signatures of adaptation to obligate biotrophy in the Hyaloperonospora arabidopsidis genome.</title>
        <authorList>
            <person name="Baxter L."/>
            <person name="Tripathy S."/>
            <person name="Ishaque N."/>
            <person name="Boot N."/>
            <person name="Cabral A."/>
            <person name="Kemen E."/>
            <person name="Thines M."/>
            <person name="Ah-Fong A."/>
            <person name="Anderson R."/>
            <person name="Badejoko W."/>
            <person name="Bittner-Eddy P."/>
            <person name="Boore J.L."/>
            <person name="Chibucos M.C."/>
            <person name="Coates M."/>
            <person name="Dehal P."/>
            <person name="Delehaunty K."/>
            <person name="Dong S."/>
            <person name="Downton P."/>
            <person name="Dumas B."/>
            <person name="Fabro G."/>
            <person name="Fronick C."/>
            <person name="Fuerstenberg S.I."/>
            <person name="Fulton L."/>
            <person name="Gaulin E."/>
            <person name="Govers F."/>
            <person name="Hughes L."/>
            <person name="Humphray S."/>
            <person name="Jiang R.H."/>
            <person name="Judelson H."/>
            <person name="Kamoun S."/>
            <person name="Kyung K."/>
            <person name="Meijer H."/>
            <person name="Minx P."/>
            <person name="Morris P."/>
            <person name="Nelson J."/>
            <person name="Phuntumart V."/>
            <person name="Qutob D."/>
            <person name="Rehmany A."/>
            <person name="Rougon-Cardoso A."/>
            <person name="Ryden P."/>
            <person name="Torto-Alalibo T."/>
            <person name="Studholme D."/>
            <person name="Wang Y."/>
            <person name="Win J."/>
            <person name="Wood J."/>
            <person name="Clifton S.W."/>
            <person name="Rogers J."/>
            <person name="Van den Ackerveken G."/>
            <person name="Jones J.D."/>
            <person name="McDowell J.M."/>
            <person name="Beynon J."/>
            <person name="Tyler B.M."/>
        </authorList>
    </citation>
    <scope>NUCLEOTIDE SEQUENCE [LARGE SCALE GENOMIC DNA]</scope>
    <source>
        <strain evidence="2">Emoy2</strain>
    </source>
</reference>
<dbReference type="EMBL" id="JH598254">
    <property type="status" value="NOT_ANNOTATED_CDS"/>
    <property type="molecule type" value="Genomic_DNA"/>
</dbReference>
<evidence type="ECO:0000313" key="2">
    <source>
        <dbReference type="Proteomes" id="UP000011713"/>
    </source>
</evidence>
<keyword evidence="2" id="KW-1185">Reference proteome</keyword>
<protein>
    <submittedName>
        <fullName evidence="1">Uncharacterized protein</fullName>
    </submittedName>
</protein>
<name>M4BH72_HYAAE</name>
<dbReference type="InParanoid" id="M4BH72"/>
<accession>M4BH72</accession>
<proteinExistence type="predicted"/>